<dbReference type="SUPFAM" id="SSF48008">
    <property type="entry name" value="GntR ligand-binding domain-like"/>
    <property type="match status" value="1"/>
</dbReference>
<evidence type="ECO:0000256" key="3">
    <source>
        <dbReference type="ARBA" id="ARBA00023163"/>
    </source>
</evidence>
<evidence type="ECO:0000259" key="4">
    <source>
        <dbReference type="PROSITE" id="PS50949"/>
    </source>
</evidence>
<keyword evidence="3" id="KW-0804">Transcription</keyword>
<comment type="caution">
    <text evidence="5">The sequence shown here is derived from an EMBL/GenBank/DDBJ whole genome shotgun (WGS) entry which is preliminary data.</text>
</comment>
<dbReference type="Pfam" id="PF00392">
    <property type="entry name" value="GntR"/>
    <property type="match status" value="1"/>
</dbReference>
<dbReference type="PANTHER" id="PTHR43537:SF39">
    <property type="entry name" value="HTH-TYPE TRANSCRIPTIONAL REGULATOR MCBR"/>
    <property type="match status" value="1"/>
</dbReference>
<dbReference type="SMART" id="SM00895">
    <property type="entry name" value="FCD"/>
    <property type="match status" value="1"/>
</dbReference>
<dbReference type="Pfam" id="PF07729">
    <property type="entry name" value="FCD"/>
    <property type="match status" value="1"/>
</dbReference>
<organism evidence="5 6">
    <name type="scientific">Bradyrhizobium betae</name>
    <dbReference type="NCBI Taxonomy" id="244734"/>
    <lineage>
        <taxon>Bacteria</taxon>
        <taxon>Pseudomonadati</taxon>
        <taxon>Pseudomonadota</taxon>
        <taxon>Alphaproteobacteria</taxon>
        <taxon>Hyphomicrobiales</taxon>
        <taxon>Nitrobacteraceae</taxon>
        <taxon>Bradyrhizobium</taxon>
    </lineage>
</organism>
<keyword evidence="1" id="KW-0805">Transcription regulation</keyword>
<dbReference type="InterPro" id="IPR011711">
    <property type="entry name" value="GntR_C"/>
</dbReference>
<dbReference type="SUPFAM" id="SSF46785">
    <property type="entry name" value="Winged helix' DNA-binding domain"/>
    <property type="match status" value="1"/>
</dbReference>
<dbReference type="PROSITE" id="PS50949">
    <property type="entry name" value="HTH_GNTR"/>
    <property type="match status" value="1"/>
</dbReference>
<evidence type="ECO:0000313" key="6">
    <source>
        <dbReference type="Proteomes" id="UP000290819"/>
    </source>
</evidence>
<evidence type="ECO:0000256" key="2">
    <source>
        <dbReference type="ARBA" id="ARBA00023125"/>
    </source>
</evidence>
<dbReference type="OrthoDB" id="9815654at2"/>
<gene>
    <name evidence="5" type="ORF">B5V03_00240</name>
</gene>
<proteinExistence type="predicted"/>
<protein>
    <submittedName>
        <fullName evidence="5">GntR family transcriptional regulator</fullName>
    </submittedName>
</protein>
<dbReference type="GO" id="GO:0003677">
    <property type="term" value="F:DNA binding"/>
    <property type="evidence" value="ECO:0007669"/>
    <property type="project" value="UniProtKB-KW"/>
</dbReference>
<dbReference type="AlphaFoldDB" id="A0A4Q1VN29"/>
<dbReference type="GO" id="GO:0003700">
    <property type="term" value="F:DNA-binding transcription factor activity"/>
    <property type="evidence" value="ECO:0007669"/>
    <property type="project" value="InterPro"/>
</dbReference>
<dbReference type="SMART" id="SM00345">
    <property type="entry name" value="HTH_GNTR"/>
    <property type="match status" value="1"/>
</dbReference>
<evidence type="ECO:0000256" key="1">
    <source>
        <dbReference type="ARBA" id="ARBA00023015"/>
    </source>
</evidence>
<name>A0A4Q1VN29_9BRAD</name>
<dbReference type="Proteomes" id="UP000290819">
    <property type="component" value="Unassembled WGS sequence"/>
</dbReference>
<dbReference type="PANTHER" id="PTHR43537">
    <property type="entry name" value="TRANSCRIPTIONAL REGULATOR, GNTR FAMILY"/>
    <property type="match status" value="1"/>
</dbReference>
<accession>A0A4Q1VN29</accession>
<dbReference type="Gene3D" id="1.10.10.10">
    <property type="entry name" value="Winged helix-like DNA-binding domain superfamily/Winged helix DNA-binding domain"/>
    <property type="match status" value="1"/>
</dbReference>
<dbReference type="InterPro" id="IPR000524">
    <property type="entry name" value="Tscrpt_reg_HTH_GntR"/>
</dbReference>
<dbReference type="Gene3D" id="1.20.120.530">
    <property type="entry name" value="GntR ligand-binding domain-like"/>
    <property type="match status" value="1"/>
</dbReference>
<dbReference type="InterPro" id="IPR036390">
    <property type="entry name" value="WH_DNA-bd_sf"/>
</dbReference>
<keyword evidence="2" id="KW-0238">DNA-binding</keyword>
<dbReference type="RefSeq" id="WP_129267283.1">
    <property type="nucleotide sequence ID" value="NZ_MZXW01000004.1"/>
</dbReference>
<dbReference type="InterPro" id="IPR008920">
    <property type="entry name" value="TF_FadR/GntR_C"/>
</dbReference>
<dbReference type="InterPro" id="IPR036388">
    <property type="entry name" value="WH-like_DNA-bd_sf"/>
</dbReference>
<feature type="domain" description="HTH gntR-type" evidence="4">
    <location>
        <begin position="12"/>
        <end position="79"/>
    </location>
</feature>
<dbReference type="EMBL" id="MZXW01000004">
    <property type="protein sequence ID" value="RXT53938.1"/>
    <property type="molecule type" value="Genomic_DNA"/>
</dbReference>
<keyword evidence="6" id="KW-1185">Reference proteome</keyword>
<reference evidence="5 6" key="1">
    <citation type="submission" date="2017-03" db="EMBL/GenBank/DDBJ databases">
        <authorList>
            <person name="Safronova V.I."/>
            <person name="Sazanova A.L."/>
            <person name="Chirak E.R."/>
        </authorList>
    </citation>
    <scope>NUCLEOTIDE SEQUENCE [LARGE SCALE GENOMIC DNA]</scope>
    <source>
        <strain evidence="5 6">Opo-243</strain>
    </source>
</reference>
<sequence>MPNDTVGLVSRDNLTARVFQELRLALMEGRFRPGHRFKIRDLAETMGVSETPIREALMQLVRARVLSMQASRWIEVAHLSASQYQELRSIRILLEGLAAERATSRISKADIANLKKYHQALVSAERGGRWREAVQVNWQFHHTLYKAADAPELLEMIETIWLRNGPMLNMLYPHATPTYPGRHQHLNVIDGLVAKDPEAVKKSIQADLLEGGARLLQLLRDIEAGTAPTTIDAAVR</sequence>
<evidence type="ECO:0000313" key="5">
    <source>
        <dbReference type="EMBL" id="RXT53938.1"/>
    </source>
</evidence>